<dbReference type="EC" id="3.6.3.-" evidence="5"/>
<keyword evidence="2" id="KW-0547">Nucleotide-binding</keyword>
<organism evidence="5 6">
    <name type="scientific">Parachlamydia acanthamoebae</name>
    <dbReference type="NCBI Taxonomy" id="83552"/>
    <lineage>
        <taxon>Bacteria</taxon>
        <taxon>Pseudomonadati</taxon>
        <taxon>Chlamydiota</taxon>
        <taxon>Chlamydiia</taxon>
        <taxon>Parachlamydiales</taxon>
        <taxon>Parachlamydiaceae</taxon>
        <taxon>Parachlamydia</taxon>
    </lineage>
</organism>
<feature type="domain" description="ABC transporter" evidence="4">
    <location>
        <begin position="2"/>
        <end position="232"/>
    </location>
</feature>
<keyword evidence="5" id="KW-0378">Hydrolase</keyword>
<dbReference type="PANTHER" id="PTHR42788:SF2">
    <property type="entry name" value="ABC TRANSPORTER ATP-BINDING PROTEIN"/>
    <property type="match status" value="1"/>
</dbReference>
<dbReference type="Gene3D" id="3.40.50.300">
    <property type="entry name" value="P-loop containing nucleotide triphosphate hydrolases"/>
    <property type="match status" value="1"/>
</dbReference>
<evidence type="ECO:0000313" key="6">
    <source>
        <dbReference type="Proteomes" id="UP000031307"/>
    </source>
</evidence>
<dbReference type="PROSITE" id="PS50893">
    <property type="entry name" value="ABC_TRANSPORTER_2"/>
    <property type="match status" value="1"/>
</dbReference>
<dbReference type="OMA" id="YMEQGHI"/>
<evidence type="ECO:0000256" key="2">
    <source>
        <dbReference type="ARBA" id="ARBA00022741"/>
    </source>
</evidence>
<dbReference type="GO" id="GO:0016887">
    <property type="term" value="F:ATP hydrolysis activity"/>
    <property type="evidence" value="ECO:0007669"/>
    <property type="project" value="InterPro"/>
</dbReference>
<dbReference type="GO" id="GO:0005524">
    <property type="term" value="F:ATP binding"/>
    <property type="evidence" value="ECO:0007669"/>
    <property type="project" value="UniProtKB-KW"/>
</dbReference>
<evidence type="ECO:0000259" key="4">
    <source>
        <dbReference type="PROSITE" id="PS50893"/>
    </source>
</evidence>
<keyword evidence="3 5" id="KW-0067">ATP-binding</keyword>
<keyword evidence="1" id="KW-0813">Transport</keyword>
<comment type="caution">
    <text evidence="5">The sequence shown here is derived from an EMBL/GenBank/DDBJ whole genome shotgun (WGS) entry which is preliminary data.</text>
</comment>
<evidence type="ECO:0000256" key="3">
    <source>
        <dbReference type="ARBA" id="ARBA00022840"/>
    </source>
</evidence>
<dbReference type="Pfam" id="PF00005">
    <property type="entry name" value="ABC_tran"/>
    <property type="match status" value="1"/>
</dbReference>
<name>A0A0C1EC14_9BACT</name>
<accession>A0A0C1EC14</accession>
<dbReference type="SUPFAM" id="SSF52540">
    <property type="entry name" value="P-loop containing nucleoside triphosphate hydrolases"/>
    <property type="match status" value="1"/>
</dbReference>
<dbReference type="PATRIC" id="fig|83552.4.peg.1217"/>
<dbReference type="EMBL" id="JSAM01000073">
    <property type="protein sequence ID" value="KIA77578.1"/>
    <property type="molecule type" value="Genomic_DNA"/>
</dbReference>
<dbReference type="InterPro" id="IPR050166">
    <property type="entry name" value="ABC_transporter_ATP-bind"/>
</dbReference>
<evidence type="ECO:0000256" key="1">
    <source>
        <dbReference type="ARBA" id="ARBA00022448"/>
    </source>
</evidence>
<evidence type="ECO:0000313" key="5">
    <source>
        <dbReference type="EMBL" id="KIA77578.1"/>
    </source>
</evidence>
<dbReference type="InterPro" id="IPR003439">
    <property type="entry name" value="ABC_transporter-like_ATP-bd"/>
</dbReference>
<dbReference type="PANTHER" id="PTHR42788">
    <property type="entry name" value="TAURINE IMPORT ATP-BINDING PROTEIN-RELATED"/>
    <property type="match status" value="1"/>
</dbReference>
<gene>
    <name evidence="5" type="primary">ssuB2</name>
    <name evidence="5" type="ORF">DB43_GD00090</name>
</gene>
<protein>
    <submittedName>
        <fullName evidence="5">Aliphatic sulfonates import ATP-binding protein SsuB 2</fullName>
        <ecNumber evidence="5">3.6.3.-</ecNumber>
    </submittedName>
</protein>
<proteinExistence type="predicted"/>
<dbReference type="SMART" id="SM00382">
    <property type="entry name" value="AAA"/>
    <property type="match status" value="1"/>
</dbReference>
<reference evidence="5 6" key="1">
    <citation type="journal article" date="2014" name="Mol. Biol. Evol.">
        <title>Massive expansion of Ubiquitination-related gene families within the Chlamydiae.</title>
        <authorList>
            <person name="Domman D."/>
            <person name="Collingro A."/>
            <person name="Lagkouvardos I."/>
            <person name="Gehre L."/>
            <person name="Weinmaier T."/>
            <person name="Rattei T."/>
            <person name="Subtil A."/>
            <person name="Horn M."/>
        </authorList>
    </citation>
    <scope>NUCLEOTIDE SEQUENCE [LARGE SCALE GENOMIC DNA]</scope>
    <source>
        <strain evidence="5 6">OEW1</strain>
    </source>
</reference>
<sequence>MLNISNLSFSYEGNKILKNLSLKLNKGESGALIGASGSGKSTLFKILTRLLSPASGAILIDNKPLSENDDLIAYMMQEDLLLPWRTVIRNMTLSAELGKKTTVPLPQLKEDARRLLGLFGLSDCEDKFPDELSGGMRQRISLARALILNRPVLLLDEPFGSLDVVLREQMYVFMRHIQKQLETTILMVTHDFHDALAMADHVFLLQEGEITEEWNILDEDRHHPEKAGRLMHQMREALRQVERVQGLAAL</sequence>
<dbReference type="InterPro" id="IPR027417">
    <property type="entry name" value="P-loop_NTPase"/>
</dbReference>
<dbReference type="RefSeq" id="WP_006341057.1">
    <property type="nucleotide sequence ID" value="NZ_BAWW01000008.1"/>
</dbReference>
<dbReference type="PROSITE" id="PS00211">
    <property type="entry name" value="ABC_TRANSPORTER_1"/>
    <property type="match status" value="1"/>
</dbReference>
<dbReference type="InterPro" id="IPR017871">
    <property type="entry name" value="ABC_transporter-like_CS"/>
</dbReference>
<dbReference type="AlphaFoldDB" id="A0A0C1EC14"/>
<dbReference type="InterPro" id="IPR003593">
    <property type="entry name" value="AAA+_ATPase"/>
</dbReference>
<dbReference type="Proteomes" id="UP000031307">
    <property type="component" value="Unassembled WGS sequence"/>
</dbReference>